<dbReference type="Pfam" id="PF08268">
    <property type="entry name" value="FBA_3"/>
    <property type="match status" value="1"/>
</dbReference>
<dbReference type="STRING" id="429701.A0A2G9FZG9"/>
<keyword evidence="3" id="KW-1185">Reference proteome</keyword>
<dbReference type="InterPro" id="IPR001810">
    <property type="entry name" value="F-box_dom"/>
</dbReference>
<dbReference type="AlphaFoldDB" id="A0A2G9FZG9"/>
<dbReference type="SUPFAM" id="SSF117281">
    <property type="entry name" value="Kelch motif"/>
    <property type="match status" value="1"/>
</dbReference>
<dbReference type="Gene3D" id="1.20.1280.50">
    <property type="match status" value="1"/>
</dbReference>
<dbReference type="InterPro" id="IPR017451">
    <property type="entry name" value="F-box-assoc_interact_dom"/>
</dbReference>
<dbReference type="InterPro" id="IPR013187">
    <property type="entry name" value="F-box-assoc_dom_typ3"/>
</dbReference>
<evidence type="ECO:0000259" key="1">
    <source>
        <dbReference type="PROSITE" id="PS50181"/>
    </source>
</evidence>
<dbReference type="Proteomes" id="UP000231279">
    <property type="component" value="Unassembled WGS sequence"/>
</dbReference>
<evidence type="ECO:0000313" key="2">
    <source>
        <dbReference type="EMBL" id="PIM98049.1"/>
    </source>
</evidence>
<gene>
    <name evidence="2" type="ORF">CDL12_29472</name>
</gene>
<dbReference type="InterPro" id="IPR050796">
    <property type="entry name" value="SCF_F-box_component"/>
</dbReference>
<protein>
    <recommendedName>
        <fullName evidence="1">F-box domain-containing protein</fullName>
    </recommendedName>
</protein>
<dbReference type="NCBIfam" id="TIGR01640">
    <property type="entry name" value="F_box_assoc_1"/>
    <property type="match status" value="1"/>
</dbReference>
<sequence length="398" mass="44895">MSDIPSELIFQILLKVPAESLLRFRAVCRAWRCIIDDPSFIKSHTTNQVSSNTLLIRNLSGARLFSLSLDSINYADGCETIKVTPVKRVIRRGVPYLCNLPVASCNGLILLSDDNVKKTWVIWNPLTREFREVPEPDTEVHLRGSGIGYDCAADDYKVVMIDKQIRHGESVYQTFVYSLKSDSWRMIKDCPYYIWPLGQGVYLNGALHWRSSDVIIALDLETEDYTTLPLLSEPFERRAPQGEDLVAMGGCLFLICDYIIGRLDGWMMKDYGVENSWTKLFSISKPDGINSLGCLKPIAYLKNKGQVLLQYATRFFWVDIEKNSAKKVTINGLPDNFSSQSFQESLVRLNDSGGVGGSVAMKITGAKRKRADTRLKLHVKITDWSDSDSIYDLDSSSE</sequence>
<accession>A0A2G9FZG9</accession>
<dbReference type="SMART" id="SM00256">
    <property type="entry name" value="FBOX"/>
    <property type="match status" value="1"/>
</dbReference>
<evidence type="ECO:0000313" key="3">
    <source>
        <dbReference type="Proteomes" id="UP000231279"/>
    </source>
</evidence>
<dbReference type="PANTHER" id="PTHR31672:SF13">
    <property type="entry name" value="F-BOX PROTEIN CPR30-LIKE"/>
    <property type="match status" value="1"/>
</dbReference>
<dbReference type="PANTHER" id="PTHR31672">
    <property type="entry name" value="BNACNNG10540D PROTEIN"/>
    <property type="match status" value="1"/>
</dbReference>
<comment type="caution">
    <text evidence="2">The sequence shown here is derived from an EMBL/GenBank/DDBJ whole genome shotgun (WGS) entry which is preliminary data.</text>
</comment>
<name>A0A2G9FZG9_9LAMI</name>
<feature type="domain" description="F-box" evidence="1">
    <location>
        <begin position="1"/>
        <end position="44"/>
    </location>
</feature>
<dbReference type="PROSITE" id="PS50181">
    <property type="entry name" value="FBOX"/>
    <property type="match status" value="1"/>
</dbReference>
<dbReference type="InterPro" id="IPR015915">
    <property type="entry name" value="Kelch-typ_b-propeller"/>
</dbReference>
<dbReference type="InterPro" id="IPR036047">
    <property type="entry name" value="F-box-like_dom_sf"/>
</dbReference>
<dbReference type="OrthoDB" id="904379at2759"/>
<dbReference type="CDD" id="cd22157">
    <property type="entry name" value="F-box_AtFBW1-like"/>
    <property type="match status" value="1"/>
</dbReference>
<organism evidence="2 3">
    <name type="scientific">Handroanthus impetiginosus</name>
    <dbReference type="NCBI Taxonomy" id="429701"/>
    <lineage>
        <taxon>Eukaryota</taxon>
        <taxon>Viridiplantae</taxon>
        <taxon>Streptophyta</taxon>
        <taxon>Embryophyta</taxon>
        <taxon>Tracheophyta</taxon>
        <taxon>Spermatophyta</taxon>
        <taxon>Magnoliopsida</taxon>
        <taxon>eudicotyledons</taxon>
        <taxon>Gunneridae</taxon>
        <taxon>Pentapetalae</taxon>
        <taxon>asterids</taxon>
        <taxon>lamiids</taxon>
        <taxon>Lamiales</taxon>
        <taxon>Bignoniaceae</taxon>
        <taxon>Crescentiina</taxon>
        <taxon>Tabebuia alliance</taxon>
        <taxon>Handroanthus</taxon>
    </lineage>
</organism>
<proteinExistence type="predicted"/>
<reference evidence="3" key="1">
    <citation type="journal article" date="2018" name="Gigascience">
        <title>Genome assembly of the Pink Ipe (Handroanthus impetiginosus, Bignoniaceae), a highly valued, ecologically keystone Neotropical timber forest tree.</title>
        <authorList>
            <person name="Silva-Junior O.B."/>
            <person name="Grattapaglia D."/>
            <person name="Novaes E."/>
            <person name="Collevatti R.G."/>
        </authorList>
    </citation>
    <scope>NUCLEOTIDE SEQUENCE [LARGE SCALE GENOMIC DNA]</scope>
    <source>
        <strain evidence="3">cv. UFG-1</strain>
    </source>
</reference>
<dbReference type="SUPFAM" id="SSF81383">
    <property type="entry name" value="F-box domain"/>
    <property type="match status" value="1"/>
</dbReference>
<dbReference type="Pfam" id="PF00646">
    <property type="entry name" value="F-box"/>
    <property type="match status" value="1"/>
</dbReference>
<dbReference type="EMBL" id="NKXS01008847">
    <property type="protein sequence ID" value="PIM98049.1"/>
    <property type="molecule type" value="Genomic_DNA"/>
</dbReference>